<keyword evidence="2" id="KW-0378">Hydrolase</keyword>
<dbReference type="Proteomes" id="UP001629246">
    <property type="component" value="Unassembled WGS sequence"/>
</dbReference>
<keyword evidence="3" id="KW-1185">Reference proteome</keyword>
<name>A0ABW9ADL7_9BURK</name>
<dbReference type="EMBL" id="JAQQFM010000008">
    <property type="protein sequence ID" value="MFL9926344.1"/>
    <property type="molecule type" value="Genomic_DNA"/>
</dbReference>
<accession>A0ABW9ADL7</accession>
<organism evidence="2 3">
    <name type="scientific">Herbaspirillum lusitanum</name>
    <dbReference type="NCBI Taxonomy" id="213312"/>
    <lineage>
        <taxon>Bacteria</taxon>
        <taxon>Pseudomonadati</taxon>
        <taxon>Pseudomonadota</taxon>
        <taxon>Betaproteobacteria</taxon>
        <taxon>Burkholderiales</taxon>
        <taxon>Oxalobacteraceae</taxon>
        <taxon>Herbaspirillum</taxon>
    </lineage>
</organism>
<feature type="domain" description="AB hydrolase-1" evidence="1">
    <location>
        <begin position="30"/>
        <end position="261"/>
    </location>
</feature>
<reference evidence="2 3" key="1">
    <citation type="journal article" date="2024" name="Chem. Sci.">
        <title>Discovery of megapolipeptins by genome mining of a Burkholderiales bacteria collection.</title>
        <authorList>
            <person name="Paulo B.S."/>
            <person name="Recchia M.J.J."/>
            <person name="Lee S."/>
            <person name="Fergusson C.H."/>
            <person name="Romanowski S.B."/>
            <person name="Hernandez A."/>
            <person name="Krull N."/>
            <person name="Liu D.Y."/>
            <person name="Cavanagh H."/>
            <person name="Bos A."/>
            <person name="Gray C.A."/>
            <person name="Murphy B.T."/>
            <person name="Linington R.G."/>
            <person name="Eustaquio A.S."/>
        </authorList>
    </citation>
    <scope>NUCLEOTIDE SEQUENCE [LARGE SCALE GENOMIC DNA]</scope>
    <source>
        <strain evidence="2 3">RL21-008-BIB-A</strain>
    </source>
</reference>
<dbReference type="Pfam" id="PF12697">
    <property type="entry name" value="Abhydrolase_6"/>
    <property type="match status" value="1"/>
</dbReference>
<evidence type="ECO:0000313" key="3">
    <source>
        <dbReference type="Proteomes" id="UP001629246"/>
    </source>
</evidence>
<dbReference type="Gene3D" id="3.40.50.1820">
    <property type="entry name" value="alpha/beta hydrolase"/>
    <property type="match status" value="1"/>
</dbReference>
<dbReference type="SUPFAM" id="SSF53474">
    <property type="entry name" value="alpha/beta-Hydrolases"/>
    <property type="match status" value="1"/>
</dbReference>
<evidence type="ECO:0000313" key="2">
    <source>
        <dbReference type="EMBL" id="MFL9926344.1"/>
    </source>
</evidence>
<dbReference type="GO" id="GO:0016787">
    <property type="term" value="F:hydrolase activity"/>
    <property type="evidence" value="ECO:0007669"/>
    <property type="project" value="UniProtKB-KW"/>
</dbReference>
<protein>
    <submittedName>
        <fullName evidence="2">Alpha/beta hydrolase</fullName>
    </submittedName>
</protein>
<dbReference type="InterPro" id="IPR029058">
    <property type="entry name" value="AB_hydrolase_fold"/>
</dbReference>
<dbReference type="InterPro" id="IPR000073">
    <property type="entry name" value="AB_hydrolase_1"/>
</dbReference>
<gene>
    <name evidence="2" type="ORF">PQR62_18860</name>
</gene>
<dbReference type="PANTHER" id="PTHR43798:SF33">
    <property type="entry name" value="HYDROLASE, PUTATIVE (AFU_ORTHOLOGUE AFUA_2G14860)-RELATED"/>
    <property type="match status" value="1"/>
</dbReference>
<sequence length="272" mass="29324">MNTDLVKWQESNGIALRYALSGNSASGRTLVLLHEMGGGLESWDRVMPLLDGASYRILRFDMRGAGLSEKPRAPFSIDDLRDDLAALLAALGINTPLILAGCAVGAAVAVRFAACFPERSAGLLAMSPSTGIDESKRDALLAQADAIEAEGVRERIAARFDHSYPASCFPDASEREQLKNRLFSVDPYSYAATYRMLCRMDLNKDFSRVQCPTLILAGTRDTTRTPQMVKTVAAAIAGAAYREVDSGHVMPVHAPAAVADALAELQRMCEQA</sequence>
<dbReference type="RefSeq" id="WP_408159549.1">
    <property type="nucleotide sequence ID" value="NZ_JAQQFM010000008.1"/>
</dbReference>
<proteinExistence type="predicted"/>
<dbReference type="PANTHER" id="PTHR43798">
    <property type="entry name" value="MONOACYLGLYCEROL LIPASE"/>
    <property type="match status" value="1"/>
</dbReference>
<evidence type="ECO:0000259" key="1">
    <source>
        <dbReference type="Pfam" id="PF12697"/>
    </source>
</evidence>
<dbReference type="PRINTS" id="PR00111">
    <property type="entry name" value="ABHYDROLASE"/>
</dbReference>
<dbReference type="InterPro" id="IPR050266">
    <property type="entry name" value="AB_hydrolase_sf"/>
</dbReference>
<comment type="caution">
    <text evidence="2">The sequence shown here is derived from an EMBL/GenBank/DDBJ whole genome shotgun (WGS) entry which is preliminary data.</text>
</comment>